<evidence type="ECO:0008006" key="4">
    <source>
        <dbReference type="Google" id="ProtNLM"/>
    </source>
</evidence>
<evidence type="ECO:0000313" key="3">
    <source>
        <dbReference type="Proteomes" id="UP000377224"/>
    </source>
</evidence>
<accession>A0A5E7PXY7</accession>
<dbReference type="Gene3D" id="1.10.30.50">
    <property type="match status" value="1"/>
</dbReference>
<protein>
    <recommendedName>
        <fullName evidence="4">HNH nuclease domain-containing protein</fullName>
    </recommendedName>
</protein>
<evidence type="ECO:0000313" key="2">
    <source>
        <dbReference type="EMBL" id="VVP54401.1"/>
    </source>
</evidence>
<dbReference type="RefSeq" id="WP_150648765.1">
    <property type="nucleotide sequence ID" value="NZ_CABVIN010000012.1"/>
</dbReference>
<feature type="compositionally biased region" description="Polar residues" evidence="1">
    <location>
        <begin position="1"/>
        <end position="18"/>
    </location>
</feature>
<organism evidence="2 3">
    <name type="scientific">Pseudomonas fluorescens</name>
    <dbReference type="NCBI Taxonomy" id="294"/>
    <lineage>
        <taxon>Bacteria</taxon>
        <taxon>Pseudomonadati</taxon>
        <taxon>Pseudomonadota</taxon>
        <taxon>Gammaproteobacteria</taxon>
        <taxon>Pseudomonadales</taxon>
        <taxon>Pseudomonadaceae</taxon>
        <taxon>Pseudomonas</taxon>
    </lineage>
</organism>
<dbReference type="AlphaFoldDB" id="A0A5E7PXY7"/>
<reference evidence="2 3" key="1">
    <citation type="submission" date="2019-09" db="EMBL/GenBank/DDBJ databases">
        <authorList>
            <person name="Chandra G."/>
            <person name="Truman W A."/>
        </authorList>
    </citation>
    <scope>NUCLEOTIDE SEQUENCE [LARGE SCALE GENOMIC DNA]</scope>
    <source>
        <strain evidence="2">PS896</strain>
    </source>
</reference>
<gene>
    <name evidence="2" type="ORF">PS896_05584</name>
</gene>
<name>A0A5E7PXY7_PSEFL</name>
<evidence type="ECO:0000256" key="1">
    <source>
        <dbReference type="SAM" id="MobiDB-lite"/>
    </source>
</evidence>
<feature type="region of interest" description="Disordered" evidence="1">
    <location>
        <begin position="1"/>
        <end position="23"/>
    </location>
</feature>
<sequence>MTSQTTKPRTLTNSTTLKHNTKRHERLSLLRELRQATKAHETDVWERLSDIKNTRSKELKAMLRKSLKARQGPRCCYCKRWLLNSAHASPIEHILPRHYYPQFALRARNLAIACNDCNALKTDDDWGSFGPHLSYPSPSAMIFFHPRYHSYDEHVRYLRIETNRQELVTYQGLTPQGRHLCSELLSKVVGKQNLRRNYPQLTHWLQTIDEFDTEHQSQPRPALEVFREAMDKILAERLHDSDKASAFWLLPDRM</sequence>
<dbReference type="Proteomes" id="UP000377224">
    <property type="component" value="Unassembled WGS sequence"/>
</dbReference>
<dbReference type="EMBL" id="CABVIN010000012">
    <property type="protein sequence ID" value="VVP54401.1"/>
    <property type="molecule type" value="Genomic_DNA"/>
</dbReference>
<proteinExistence type="predicted"/>